<evidence type="ECO:0000313" key="3">
    <source>
        <dbReference type="RefSeq" id="XP_060538113.1"/>
    </source>
</evidence>
<keyword evidence="1" id="KW-0472">Membrane</keyword>
<sequence>MTEENIFYTPGKEYSIWSSYILEECAGFMVYPITVLAILILLYYPLIFAFSCFYATSLVLHVWKKIGNLPEDTSSKQWDMPRKIYALVTDLFGKILHSYEISGLENLPEGPAILVYYHGAFPIDYHCFVIRLYRLTGRFCYSVVDHVISLLPGKKLLCLGFFKSFFFFFFSHSIPPHATPLLQQTQRAIEDLRDKHQKIPGSILYAFKQRFEAHNKDK</sequence>
<accession>A0ABM3YPR5</accession>
<dbReference type="RefSeq" id="XP_060538113.1">
    <property type="nucleotide sequence ID" value="XM_060682130.1"/>
</dbReference>
<gene>
    <name evidence="3" type="primary">LOC117672390</name>
</gene>
<dbReference type="GeneID" id="117672390"/>
<dbReference type="PANTHER" id="PTHR22753">
    <property type="entry name" value="TRANSMEMBRANE PROTEIN 68"/>
    <property type="match status" value="1"/>
</dbReference>
<protein>
    <submittedName>
        <fullName evidence="3">Monoacylglycerol/Diacylglycerol O-acyltransferase-like</fullName>
    </submittedName>
</protein>
<proteinExistence type="predicted"/>
<evidence type="ECO:0000313" key="2">
    <source>
        <dbReference type="Proteomes" id="UP001652622"/>
    </source>
</evidence>
<keyword evidence="2" id="KW-1185">Reference proteome</keyword>
<dbReference type="Proteomes" id="UP001652622">
    <property type="component" value="Unplaced"/>
</dbReference>
<name>A0ABM3YPR5_PANGU</name>
<evidence type="ECO:0000256" key="1">
    <source>
        <dbReference type="SAM" id="Phobius"/>
    </source>
</evidence>
<reference evidence="3" key="1">
    <citation type="submission" date="2025-08" db="UniProtKB">
        <authorList>
            <consortium name="RefSeq"/>
        </authorList>
    </citation>
    <scope>IDENTIFICATION</scope>
    <source>
        <tissue evidence="3">Blood</tissue>
    </source>
</reference>
<keyword evidence="1" id="KW-0812">Transmembrane</keyword>
<keyword evidence="1" id="KW-1133">Transmembrane helix</keyword>
<organism evidence="2 3">
    <name type="scientific">Pantherophis guttatus</name>
    <name type="common">Corn snake</name>
    <name type="synonym">Elaphe guttata</name>
    <dbReference type="NCBI Taxonomy" id="94885"/>
    <lineage>
        <taxon>Eukaryota</taxon>
        <taxon>Metazoa</taxon>
        <taxon>Chordata</taxon>
        <taxon>Craniata</taxon>
        <taxon>Vertebrata</taxon>
        <taxon>Euteleostomi</taxon>
        <taxon>Lepidosauria</taxon>
        <taxon>Squamata</taxon>
        <taxon>Bifurcata</taxon>
        <taxon>Unidentata</taxon>
        <taxon>Episquamata</taxon>
        <taxon>Toxicofera</taxon>
        <taxon>Serpentes</taxon>
        <taxon>Colubroidea</taxon>
        <taxon>Colubridae</taxon>
        <taxon>Colubrinae</taxon>
        <taxon>Pantherophis</taxon>
    </lineage>
</organism>
<dbReference type="PANTHER" id="PTHR22753:SF23">
    <property type="entry name" value="TRANSMEMBRANE PROTEIN 68"/>
    <property type="match status" value="1"/>
</dbReference>
<feature type="transmembrane region" description="Helical" evidence="1">
    <location>
        <begin position="28"/>
        <end position="55"/>
    </location>
</feature>